<sequence length="334" mass="36694">MLACCSAPNETEPQRLNIKNILNVLAYAANIALTYGVGTAGWLGTPDNGELSDKYQTLVTPDSKAFSIWAVIFVFQAVFAVVQLFPRFRATDMVQKGVGYWYCLVCAFQIGWTFTFAYEVIPASLACMLLLWLSLMTLLYSQYYSESDNTLWEFWLLRFPFAIHGGWITAASALNVNVQVVSMTEPAGIQLTVAIVSLAVLHAISVWVLFNIPRPNWSIAGVLSWALGWIYVELQDPNQLIKDTFVSDIINGVAYAAFAVGAVIIPAQVVVRLILLSRPKWNPCKCNSAAAVADGEGVAAAKEEDNDKELKEVNIYGDEKKDDNEGDVEGGETA</sequence>
<feature type="transmembrane region" description="Helical" evidence="2">
    <location>
        <begin position="98"/>
        <end position="117"/>
    </location>
</feature>
<evidence type="ECO:0000256" key="2">
    <source>
        <dbReference type="SAM" id="Phobius"/>
    </source>
</evidence>
<reference evidence="3 4" key="1">
    <citation type="submission" date="2024-10" db="EMBL/GenBank/DDBJ databases">
        <title>Updated reference genomes for cyclostephanoid diatoms.</title>
        <authorList>
            <person name="Roberts W.R."/>
            <person name="Alverson A.J."/>
        </authorList>
    </citation>
    <scope>NUCLEOTIDE SEQUENCE [LARGE SCALE GENOMIC DNA]</scope>
    <source>
        <strain evidence="3 4">AJA010-31</strain>
    </source>
</reference>
<name>A0ABD3Q7P0_9STRA</name>
<evidence type="ECO:0000256" key="1">
    <source>
        <dbReference type="SAM" id="MobiDB-lite"/>
    </source>
</evidence>
<dbReference type="PANTHER" id="PTHR33802:SF2">
    <property type="entry name" value="EF-HAND DOMAIN-CONTAINING PROTEIN"/>
    <property type="match status" value="1"/>
</dbReference>
<keyword evidence="2" id="KW-0472">Membrane</keyword>
<dbReference type="Proteomes" id="UP001530400">
    <property type="component" value="Unassembled WGS sequence"/>
</dbReference>
<proteinExistence type="predicted"/>
<protein>
    <submittedName>
        <fullName evidence="3">Uncharacterized protein</fullName>
    </submittedName>
</protein>
<feature type="transmembrane region" description="Helical" evidence="2">
    <location>
        <begin position="24"/>
        <end position="45"/>
    </location>
</feature>
<accession>A0ABD3Q7P0</accession>
<keyword evidence="2" id="KW-1133">Transmembrane helix</keyword>
<feature type="transmembrane region" description="Helical" evidence="2">
    <location>
        <begin position="123"/>
        <end position="143"/>
    </location>
</feature>
<feature type="compositionally biased region" description="Acidic residues" evidence="1">
    <location>
        <begin position="324"/>
        <end position="334"/>
    </location>
</feature>
<comment type="caution">
    <text evidence="3">The sequence shown here is derived from an EMBL/GenBank/DDBJ whole genome shotgun (WGS) entry which is preliminary data.</text>
</comment>
<feature type="transmembrane region" description="Helical" evidence="2">
    <location>
        <begin position="217"/>
        <end position="232"/>
    </location>
</feature>
<dbReference type="EMBL" id="JALLPJ020000297">
    <property type="protein sequence ID" value="KAL3796340.1"/>
    <property type="molecule type" value="Genomic_DNA"/>
</dbReference>
<dbReference type="PANTHER" id="PTHR33802">
    <property type="entry name" value="SI:CH211-161H7.5-RELATED"/>
    <property type="match status" value="1"/>
</dbReference>
<keyword evidence="4" id="KW-1185">Reference proteome</keyword>
<feature type="transmembrane region" description="Helical" evidence="2">
    <location>
        <begin position="188"/>
        <end position="210"/>
    </location>
</feature>
<feature type="transmembrane region" description="Helical" evidence="2">
    <location>
        <begin position="155"/>
        <end position="176"/>
    </location>
</feature>
<feature type="region of interest" description="Disordered" evidence="1">
    <location>
        <begin position="311"/>
        <end position="334"/>
    </location>
</feature>
<evidence type="ECO:0000313" key="4">
    <source>
        <dbReference type="Proteomes" id="UP001530400"/>
    </source>
</evidence>
<keyword evidence="2" id="KW-0812">Transmembrane</keyword>
<gene>
    <name evidence="3" type="ORF">ACHAWO_009009</name>
</gene>
<feature type="compositionally biased region" description="Basic and acidic residues" evidence="1">
    <location>
        <begin position="311"/>
        <end position="323"/>
    </location>
</feature>
<organism evidence="3 4">
    <name type="scientific">Cyclotella atomus</name>
    <dbReference type="NCBI Taxonomy" id="382360"/>
    <lineage>
        <taxon>Eukaryota</taxon>
        <taxon>Sar</taxon>
        <taxon>Stramenopiles</taxon>
        <taxon>Ochrophyta</taxon>
        <taxon>Bacillariophyta</taxon>
        <taxon>Coscinodiscophyceae</taxon>
        <taxon>Thalassiosirophycidae</taxon>
        <taxon>Stephanodiscales</taxon>
        <taxon>Stephanodiscaceae</taxon>
        <taxon>Cyclotella</taxon>
    </lineage>
</organism>
<feature type="transmembrane region" description="Helical" evidence="2">
    <location>
        <begin position="252"/>
        <end position="275"/>
    </location>
</feature>
<dbReference type="AlphaFoldDB" id="A0ABD3Q7P0"/>
<feature type="transmembrane region" description="Helical" evidence="2">
    <location>
        <begin position="65"/>
        <end position="86"/>
    </location>
</feature>
<evidence type="ECO:0000313" key="3">
    <source>
        <dbReference type="EMBL" id="KAL3796340.1"/>
    </source>
</evidence>